<keyword evidence="3" id="KW-0732">Signal</keyword>
<evidence type="ECO:0000259" key="4">
    <source>
        <dbReference type="SMART" id="SM00270"/>
    </source>
</evidence>
<sequence>MASVRVWQFFLFMVIHSLLLCSFVKAQDDTRADDRCGPNNLAPNGEPAKCKNIPPFPTCCQNNGHCGWDCDGIATNDDIKTGALPKPVIEAAPKPVYVSNGKYRSDGKCGPTNPLEDGITPAECDPNSGYYCCSAHGFCGSEEEHCYCDTCVNYRPIKIDGKVRSDRRCGTGFPLEDGTPAECNPNSENPCCSKWGYCGPGDSHCSCPECIDYRSGGGINFQKETIIPFDTSKVRSDRRCGAKFPLKDGSASECDPNSPNPCCSQWNFCGPGSDHCDCPTCVDYRSAEQKVQEDFVGKVRKDRRCGKDFPLPNSSEPSECDPQSENFCCSKWGFCGFDADHCGCPECVNYQNLSKK</sequence>
<dbReference type="InterPro" id="IPR036861">
    <property type="entry name" value="Endochitinase-like_sf"/>
</dbReference>
<dbReference type="InterPro" id="IPR001002">
    <property type="entry name" value="Chitin-bd_1"/>
</dbReference>
<dbReference type="Gene3D" id="3.30.60.10">
    <property type="entry name" value="Endochitinase-like"/>
    <property type="match status" value="3"/>
</dbReference>
<keyword evidence="6" id="KW-1185">Reference proteome</keyword>
<gene>
    <name evidence="5" type="ORF">TCAL_11980</name>
</gene>
<feature type="chain" id="PRO_5022025494" description="Chitin-binding type-1 domain-containing protein" evidence="3">
    <location>
        <begin position="27"/>
        <end position="356"/>
    </location>
</feature>
<feature type="signal peptide" evidence="3">
    <location>
        <begin position="1"/>
        <end position="26"/>
    </location>
</feature>
<evidence type="ECO:0000313" key="5">
    <source>
        <dbReference type="EMBL" id="TRY69583.1"/>
    </source>
</evidence>
<evidence type="ECO:0000313" key="6">
    <source>
        <dbReference type="Proteomes" id="UP000318571"/>
    </source>
</evidence>
<dbReference type="OrthoDB" id="6369184at2759"/>
<keyword evidence="2" id="KW-1015">Disulfide bond</keyword>
<dbReference type="EMBL" id="VCGU01000010">
    <property type="protein sequence ID" value="TRY69583.1"/>
    <property type="molecule type" value="Genomic_DNA"/>
</dbReference>
<proteinExistence type="predicted"/>
<feature type="domain" description="Chitin-binding type-1" evidence="4">
    <location>
        <begin position="304"/>
        <end position="347"/>
    </location>
</feature>
<dbReference type="AlphaFoldDB" id="A0A553NVX5"/>
<dbReference type="Proteomes" id="UP000318571">
    <property type="component" value="Chromosome 1"/>
</dbReference>
<reference evidence="5 6" key="1">
    <citation type="journal article" date="2018" name="Nat. Ecol. Evol.">
        <title>Genomic signatures of mitonuclear coevolution across populations of Tigriopus californicus.</title>
        <authorList>
            <person name="Barreto F.S."/>
            <person name="Watson E.T."/>
            <person name="Lima T.G."/>
            <person name="Willett C.S."/>
            <person name="Edmands S."/>
            <person name="Li W."/>
            <person name="Burton R.S."/>
        </authorList>
    </citation>
    <scope>NUCLEOTIDE SEQUENCE [LARGE SCALE GENOMIC DNA]</scope>
    <source>
        <strain evidence="5 6">San Diego</strain>
    </source>
</reference>
<organism evidence="5 6">
    <name type="scientific">Tigriopus californicus</name>
    <name type="common">Marine copepod</name>
    <dbReference type="NCBI Taxonomy" id="6832"/>
    <lineage>
        <taxon>Eukaryota</taxon>
        <taxon>Metazoa</taxon>
        <taxon>Ecdysozoa</taxon>
        <taxon>Arthropoda</taxon>
        <taxon>Crustacea</taxon>
        <taxon>Multicrustacea</taxon>
        <taxon>Hexanauplia</taxon>
        <taxon>Copepoda</taxon>
        <taxon>Harpacticoida</taxon>
        <taxon>Harpacticidae</taxon>
        <taxon>Tigriopus</taxon>
    </lineage>
</organism>
<protein>
    <recommendedName>
        <fullName evidence="4">Chitin-binding type-1 domain-containing protein</fullName>
    </recommendedName>
</protein>
<feature type="domain" description="Chitin-binding type-1" evidence="4">
    <location>
        <begin position="239"/>
        <end position="281"/>
    </location>
</feature>
<comment type="caution">
    <text evidence="5">The sequence shown here is derived from an EMBL/GenBank/DDBJ whole genome shotgun (WGS) entry which is preliminary data.</text>
</comment>
<evidence type="ECO:0000256" key="3">
    <source>
        <dbReference type="SAM" id="SignalP"/>
    </source>
</evidence>
<name>A0A553NVX5_TIGCA</name>
<accession>A0A553NVX5</accession>
<dbReference type="CDD" id="cd10909">
    <property type="entry name" value="ChtBD1_GH18_2"/>
    <property type="match status" value="2"/>
</dbReference>
<evidence type="ECO:0000256" key="2">
    <source>
        <dbReference type="ARBA" id="ARBA00023157"/>
    </source>
</evidence>
<feature type="domain" description="Chitin-binding type-1" evidence="4">
    <location>
        <begin position="168"/>
        <end position="210"/>
    </location>
</feature>
<feature type="domain" description="Chitin-binding type-1" evidence="4">
    <location>
        <begin position="108"/>
        <end position="151"/>
    </location>
</feature>
<dbReference type="PANTHER" id="PTHR47849:SF8">
    <property type="entry name" value="LECTIN"/>
    <property type="match status" value="1"/>
</dbReference>
<evidence type="ECO:0000256" key="1">
    <source>
        <dbReference type="ARBA" id="ARBA00022669"/>
    </source>
</evidence>
<dbReference type="STRING" id="6832.A0A553NVX5"/>
<dbReference type="PANTHER" id="PTHR47849">
    <property type="entry name" value="CHITIN-BINDING LECTIN 1"/>
    <property type="match status" value="1"/>
</dbReference>
<keyword evidence="1" id="KW-0147">Chitin-binding</keyword>
<dbReference type="SUPFAM" id="SSF57016">
    <property type="entry name" value="Plant lectins/antimicrobial peptides"/>
    <property type="match status" value="3"/>
</dbReference>
<dbReference type="GO" id="GO:0008061">
    <property type="term" value="F:chitin binding"/>
    <property type="evidence" value="ECO:0007669"/>
    <property type="project" value="UniProtKB-KW"/>
</dbReference>
<dbReference type="SMART" id="SM00270">
    <property type="entry name" value="ChtBD1"/>
    <property type="match status" value="4"/>
</dbReference>